<evidence type="ECO:0000313" key="9">
    <source>
        <dbReference type="EMBL" id="AYE37037.1"/>
    </source>
</evidence>
<evidence type="ECO:0000256" key="2">
    <source>
        <dbReference type="ARBA" id="ARBA00004459"/>
    </source>
</evidence>
<name>A0A386PR27_9SPIR</name>
<dbReference type="EMBL" id="CP028889">
    <property type="protein sequence ID" value="AYE37037.1"/>
    <property type="molecule type" value="Genomic_DNA"/>
</dbReference>
<dbReference type="InterPro" id="IPR000680">
    <property type="entry name" value="Borrelia_lipo"/>
</dbReference>
<dbReference type="Proteomes" id="UP000275571">
    <property type="component" value="Plasmid lp35"/>
</dbReference>
<keyword evidence="3" id="KW-0732">Signal</keyword>
<evidence type="ECO:0000256" key="4">
    <source>
        <dbReference type="ARBA" id="ARBA00023136"/>
    </source>
</evidence>
<dbReference type="AlphaFoldDB" id="A0A386PR27"/>
<gene>
    <name evidence="9" type="ORF">DB313_05935</name>
</gene>
<evidence type="ECO:0000256" key="6">
    <source>
        <dbReference type="ARBA" id="ARBA00023237"/>
    </source>
</evidence>
<evidence type="ECO:0000256" key="5">
    <source>
        <dbReference type="ARBA" id="ARBA00023139"/>
    </source>
</evidence>
<comment type="function">
    <text evidence="1 8">The Vlp and Vsp proteins are antigenically distinct proteins, only one vlp or vsp gene is transcriptionally active at any one time. Switching between these genes is a mechanism of host immune response evasion.</text>
</comment>
<evidence type="ECO:0000256" key="3">
    <source>
        <dbReference type="ARBA" id="ARBA00022729"/>
    </source>
</evidence>
<evidence type="ECO:0000256" key="8">
    <source>
        <dbReference type="RuleBase" id="RU363105"/>
    </source>
</evidence>
<keyword evidence="10" id="KW-1185">Reference proteome</keyword>
<keyword evidence="6 8" id="KW-0998">Cell outer membrane</keyword>
<sequence length="205" mass="19678">MTKIAAALKAITANITGGAADAIAPSAAGAGPDATDKDTITGEAKAVAGAIKTIIDLVLPNAKLGTAKSTVVTAAKQAKAGDAITLFANKGTAGNTKATAAAGNKAVTIVAKATGEGMLKAIADDATTKAVALAGGYAATANDGATNGTDDADIEAIVGSSDTDKNLEDDIFSAAVALRAITKTGKFGAKAEADAKAIAGGACCN</sequence>
<organism evidence="9 10">
    <name type="scientific">Borrelia turcica IST7</name>
    <dbReference type="NCBI Taxonomy" id="1104446"/>
    <lineage>
        <taxon>Bacteria</taxon>
        <taxon>Pseudomonadati</taxon>
        <taxon>Spirochaetota</taxon>
        <taxon>Spirochaetia</taxon>
        <taxon>Spirochaetales</taxon>
        <taxon>Borreliaceae</taxon>
        <taxon>Borrelia</taxon>
    </lineage>
</organism>
<geneLocation type="plasmid" evidence="9 10">
    <name>lp35</name>
</geneLocation>
<keyword evidence="5 8" id="KW-0564">Palmitate</keyword>
<dbReference type="KEGG" id="btur:DB313_05935"/>
<keyword evidence="4 8" id="KW-0472">Membrane</keyword>
<evidence type="ECO:0000313" key="10">
    <source>
        <dbReference type="Proteomes" id="UP000275571"/>
    </source>
</evidence>
<keyword evidence="7 8" id="KW-0449">Lipoprotein</keyword>
<proteinExistence type="predicted"/>
<accession>A0A386PR27</accession>
<protein>
    <recommendedName>
        <fullName evidence="8">Variable large protein</fullName>
    </recommendedName>
</protein>
<dbReference type="SUPFAM" id="SSF74748">
    <property type="entry name" value="Variable surface antigen VlsE"/>
    <property type="match status" value="1"/>
</dbReference>
<evidence type="ECO:0000256" key="1">
    <source>
        <dbReference type="ARBA" id="ARBA00003932"/>
    </source>
</evidence>
<evidence type="ECO:0000256" key="7">
    <source>
        <dbReference type="ARBA" id="ARBA00023288"/>
    </source>
</evidence>
<reference evidence="9 10" key="1">
    <citation type="journal article" date="2018" name="Infect. Genet. Evol.">
        <title>Genome-wide analysis of Borrelia turcica and 'Candidatus Borrelia tachyglossi' shows relapsing fever-like genomes with unique genomic links to Lyme disease Borrelia.</title>
        <authorList>
            <person name="Gofton A.W."/>
            <person name="Margos G."/>
            <person name="Fingerle V."/>
            <person name="Hepner S."/>
            <person name="Loh S.M."/>
            <person name="Ryan U."/>
            <person name="Irwin P."/>
            <person name="Oskam C.L."/>
        </authorList>
    </citation>
    <scope>NUCLEOTIDE SEQUENCE [LARGE SCALE GENOMIC DNA]</scope>
    <source>
        <strain evidence="9 10">IST7</strain>
        <plasmid evidence="9">lp35</plasmid>
    </source>
</reference>
<dbReference type="GO" id="GO:0009279">
    <property type="term" value="C:cell outer membrane"/>
    <property type="evidence" value="ECO:0007669"/>
    <property type="project" value="UniProtKB-SubCell"/>
</dbReference>
<keyword evidence="9" id="KW-0614">Plasmid</keyword>
<comment type="subcellular location">
    <subcellularLocation>
        <location evidence="2 8">Cell outer membrane</location>
        <topology evidence="2 8">Lipid-anchor</topology>
    </subcellularLocation>
</comment>
<dbReference type="Pfam" id="PF00921">
    <property type="entry name" value="Lipoprotein_2"/>
    <property type="match status" value="1"/>
</dbReference>